<dbReference type="PANTHER" id="PTHR46791">
    <property type="entry name" value="EXPRESSED PROTEIN"/>
    <property type="match status" value="1"/>
</dbReference>
<accession>A0A6S7K1Y9</accession>
<evidence type="ECO:0000313" key="1">
    <source>
        <dbReference type="EMBL" id="CAB4039385.1"/>
    </source>
</evidence>
<evidence type="ECO:0000313" key="2">
    <source>
        <dbReference type="Proteomes" id="UP001152795"/>
    </source>
</evidence>
<keyword evidence="2" id="KW-1185">Reference proteome</keyword>
<feature type="non-terminal residue" evidence="1">
    <location>
        <position position="197"/>
    </location>
</feature>
<dbReference type="EMBL" id="CACRXK020025315">
    <property type="protein sequence ID" value="CAB4039385.1"/>
    <property type="molecule type" value="Genomic_DNA"/>
</dbReference>
<proteinExistence type="predicted"/>
<dbReference type="OrthoDB" id="6150415at2759"/>
<organism evidence="1 2">
    <name type="scientific">Paramuricea clavata</name>
    <name type="common">Red gorgonian</name>
    <name type="synonym">Violescent sea-whip</name>
    <dbReference type="NCBI Taxonomy" id="317549"/>
    <lineage>
        <taxon>Eukaryota</taxon>
        <taxon>Metazoa</taxon>
        <taxon>Cnidaria</taxon>
        <taxon>Anthozoa</taxon>
        <taxon>Octocorallia</taxon>
        <taxon>Malacalcyonacea</taxon>
        <taxon>Plexauridae</taxon>
        <taxon>Paramuricea</taxon>
    </lineage>
</organism>
<dbReference type="PANTHER" id="PTHR46791:SF5">
    <property type="entry name" value="CLR5 DOMAIN-CONTAINING PROTEIN-RELATED"/>
    <property type="match status" value="1"/>
</dbReference>
<name>A0A6S7K1Y9_PARCT</name>
<dbReference type="Proteomes" id="UP001152795">
    <property type="component" value="Unassembled WGS sequence"/>
</dbReference>
<comment type="caution">
    <text evidence="1">The sequence shown here is derived from an EMBL/GenBank/DDBJ whole genome shotgun (WGS) entry which is preliminary data.</text>
</comment>
<sequence>MAAIRTALFSKFQDAFRDIIRQLSNSELDEDGVDSIIFRLEQLSVHLVRLCNVDLMNNQTERLISNTIMLLRSYNDVNRQASSFHVPDIAQALGVSRSTIFRRMRTFGLSVGQRMTYISDENLVITIRQVQQDFPNAGYRRLCSQLLIRGIRVPQMAVRNAMHRIDPEGVAMRWLQLVPRRSSNVPGPLSLWHIDGN</sequence>
<reference evidence="1" key="1">
    <citation type="submission" date="2020-04" db="EMBL/GenBank/DDBJ databases">
        <authorList>
            <person name="Alioto T."/>
            <person name="Alioto T."/>
            <person name="Gomez Garrido J."/>
        </authorList>
    </citation>
    <scope>NUCLEOTIDE SEQUENCE</scope>
    <source>
        <strain evidence="1">A484AB</strain>
    </source>
</reference>
<protein>
    <submittedName>
        <fullName evidence="1">Uncharacterized protein LOC110239820</fullName>
    </submittedName>
</protein>
<gene>
    <name evidence="1" type="ORF">PACLA_8A001487</name>
</gene>
<dbReference type="AlphaFoldDB" id="A0A6S7K1Y9"/>